<dbReference type="EMBL" id="JAWDJX010000055">
    <property type="protein sequence ID" value="KAK3047925.1"/>
    <property type="molecule type" value="Genomic_DNA"/>
</dbReference>
<sequence>MPDQDDRTPIWLDVDTGHDDAFAILLAAHHPKIQLLGISTVYGNASLTKTTYNTRAILKAIGKEDVPVYAGTAKPFCREAAHAPDIHGESGLDGTTCLPTPTVPVRTNKTALEAMYEALIATPKGTAWVVPTGALTNAGLLFATHPDLVSHVAGVSAMGGAIGSGFTDAPMGTVVGEGERFGNITPYAEFNVYVDPESAKSIISNKALAAKTTLVTLDLTHRFLATGEVQKGMLHGFDSSADSNGKEPSQVRKLFIEILTFFAKTYADIFGITDGPPVHDPLAVVAAFAPALFSDEGGERYEVDVVTDGAHGAQAVAMKSQCGRTIATPVLPGEGGVRIPKRLDDEAVWRMLDECLRAAEKFNG</sequence>
<gene>
    <name evidence="5" type="primary">URH1</name>
    <name evidence="5" type="ORF">LTR09_010750</name>
</gene>
<evidence type="ECO:0000256" key="3">
    <source>
        <dbReference type="ARBA" id="ARBA00023295"/>
    </source>
</evidence>
<dbReference type="PANTHER" id="PTHR12304">
    <property type="entry name" value="INOSINE-URIDINE PREFERRING NUCLEOSIDE HYDROLASE"/>
    <property type="match status" value="1"/>
</dbReference>
<comment type="similarity">
    <text evidence="1">Belongs to the IUNH family.</text>
</comment>
<dbReference type="Pfam" id="PF01156">
    <property type="entry name" value="IU_nuc_hydro"/>
    <property type="match status" value="1"/>
</dbReference>
<keyword evidence="3 5" id="KW-0326">Glycosidase</keyword>
<dbReference type="GO" id="GO:0045437">
    <property type="term" value="F:uridine nucleosidase activity"/>
    <property type="evidence" value="ECO:0007669"/>
    <property type="project" value="UniProtKB-EC"/>
</dbReference>
<dbReference type="GO" id="GO:0006152">
    <property type="term" value="P:purine nucleoside catabolic process"/>
    <property type="evidence" value="ECO:0007669"/>
    <property type="project" value="TreeGrafter"/>
</dbReference>
<comment type="caution">
    <text evidence="5">The sequence shown here is derived from an EMBL/GenBank/DDBJ whole genome shotgun (WGS) entry which is preliminary data.</text>
</comment>
<feature type="domain" description="Inosine/uridine-preferring nucleoside hydrolase" evidence="4">
    <location>
        <begin position="10"/>
        <end position="349"/>
    </location>
</feature>
<dbReference type="GO" id="GO:0008477">
    <property type="term" value="F:purine nucleosidase activity"/>
    <property type="evidence" value="ECO:0007669"/>
    <property type="project" value="TreeGrafter"/>
</dbReference>
<dbReference type="AlphaFoldDB" id="A0AAJ0GAZ4"/>
<dbReference type="Proteomes" id="UP001271007">
    <property type="component" value="Unassembled WGS sequence"/>
</dbReference>
<evidence type="ECO:0000256" key="2">
    <source>
        <dbReference type="ARBA" id="ARBA00022801"/>
    </source>
</evidence>
<dbReference type="PANTHER" id="PTHR12304:SF4">
    <property type="entry name" value="URIDINE NUCLEOSIDASE"/>
    <property type="match status" value="1"/>
</dbReference>
<evidence type="ECO:0000256" key="1">
    <source>
        <dbReference type="ARBA" id="ARBA00009176"/>
    </source>
</evidence>
<evidence type="ECO:0000313" key="6">
    <source>
        <dbReference type="Proteomes" id="UP001271007"/>
    </source>
</evidence>
<accession>A0AAJ0GAZ4</accession>
<name>A0AAJ0GAZ4_9PEZI</name>
<dbReference type="SUPFAM" id="SSF53590">
    <property type="entry name" value="Nucleoside hydrolase"/>
    <property type="match status" value="1"/>
</dbReference>
<evidence type="ECO:0000259" key="4">
    <source>
        <dbReference type="Pfam" id="PF01156"/>
    </source>
</evidence>
<evidence type="ECO:0000313" key="5">
    <source>
        <dbReference type="EMBL" id="KAK3047925.1"/>
    </source>
</evidence>
<dbReference type="Gene3D" id="3.90.245.10">
    <property type="entry name" value="Ribonucleoside hydrolase-like"/>
    <property type="match status" value="1"/>
</dbReference>
<dbReference type="GO" id="GO:0005829">
    <property type="term" value="C:cytosol"/>
    <property type="evidence" value="ECO:0007669"/>
    <property type="project" value="TreeGrafter"/>
</dbReference>
<reference evidence="5" key="1">
    <citation type="submission" date="2023-04" db="EMBL/GenBank/DDBJ databases">
        <title>Black Yeasts Isolated from many extreme environments.</title>
        <authorList>
            <person name="Coleine C."/>
            <person name="Stajich J.E."/>
            <person name="Selbmann L."/>
        </authorList>
    </citation>
    <scope>NUCLEOTIDE SEQUENCE</scope>
    <source>
        <strain evidence="5">CCFEE 5312</strain>
    </source>
</reference>
<protein>
    <submittedName>
        <fullName evidence="5">Uridine nucleosidase 1</fullName>
        <ecNumber evidence="5">3.2.2.3</ecNumber>
    </submittedName>
</protein>
<organism evidence="5 6">
    <name type="scientific">Extremus antarcticus</name>
    <dbReference type="NCBI Taxonomy" id="702011"/>
    <lineage>
        <taxon>Eukaryota</taxon>
        <taxon>Fungi</taxon>
        <taxon>Dikarya</taxon>
        <taxon>Ascomycota</taxon>
        <taxon>Pezizomycotina</taxon>
        <taxon>Dothideomycetes</taxon>
        <taxon>Dothideomycetidae</taxon>
        <taxon>Mycosphaerellales</taxon>
        <taxon>Extremaceae</taxon>
        <taxon>Extremus</taxon>
    </lineage>
</organism>
<dbReference type="InterPro" id="IPR001910">
    <property type="entry name" value="Inosine/uridine_hydrolase_dom"/>
</dbReference>
<dbReference type="EC" id="3.2.2.3" evidence="5"/>
<proteinExistence type="inferred from homology"/>
<keyword evidence="2 5" id="KW-0378">Hydrolase</keyword>
<dbReference type="InterPro" id="IPR023186">
    <property type="entry name" value="IUNH"/>
</dbReference>
<dbReference type="CDD" id="cd02651">
    <property type="entry name" value="nuc_hydro_IU_UC_XIUA"/>
    <property type="match status" value="1"/>
</dbReference>
<keyword evidence="6" id="KW-1185">Reference proteome</keyword>
<dbReference type="InterPro" id="IPR036452">
    <property type="entry name" value="Ribo_hydro-like"/>
</dbReference>